<evidence type="ECO:0000256" key="1">
    <source>
        <dbReference type="ARBA" id="ARBA00007644"/>
    </source>
</evidence>
<sequence>MEVFNYHKRLFYPIHVEREDPVFAKVLTEHYSGIDSELASALQYFNQRSNISNRHIRELLGIISAEEFGHMELISVAINKLGGPPLSLVNTQGALWGITQINQSLDVIKMLQMDIQTETRVIRLYQQQLELTDDLNMKKMIRFLITRGEVHKYLLKKAQKLLRENGLPEEFNELIYDYKMSLQVLK</sequence>
<evidence type="ECO:0000256" key="2">
    <source>
        <dbReference type="PIRSR" id="PIRSR607760-1"/>
    </source>
</evidence>
<keyword evidence="4" id="KW-1185">Reference proteome</keyword>
<feature type="binding site" evidence="2">
    <location>
        <position position="118"/>
    </location>
    <ligand>
        <name>Mn(2+)</name>
        <dbReference type="ChEBI" id="CHEBI:29035"/>
        <label>1</label>
    </ligand>
</feature>
<dbReference type="Proteomes" id="UP000183954">
    <property type="component" value="Unassembled WGS sequence"/>
</dbReference>
<dbReference type="EMBL" id="FQXJ01000007">
    <property type="protein sequence ID" value="SHI07035.1"/>
    <property type="molecule type" value="Genomic_DNA"/>
</dbReference>
<comment type="cofactor">
    <cofactor evidence="2">
        <name>Mn(2+)</name>
        <dbReference type="ChEBI" id="CHEBI:29035"/>
    </cofactor>
    <text evidence="2">Binds 2 manganese ions per subunit.</text>
</comment>
<dbReference type="STRING" id="1121420.SAMN02746098_02260"/>
<feature type="binding site" evidence="2">
    <location>
        <position position="67"/>
    </location>
    <ligand>
        <name>Mn(2+)</name>
        <dbReference type="ChEBI" id="CHEBI:29035"/>
        <label>1</label>
    </ligand>
</feature>
<proteinExistence type="inferred from homology"/>
<dbReference type="InterPro" id="IPR007760">
    <property type="entry name" value="Mn_catalase"/>
</dbReference>
<name>A0A1M5Y4L3_9FIRM</name>
<dbReference type="Gene3D" id="1.20.1260.10">
    <property type="match status" value="2"/>
</dbReference>
<dbReference type="SUPFAM" id="SSF47240">
    <property type="entry name" value="Ferritin-like"/>
    <property type="match status" value="1"/>
</dbReference>
<dbReference type="AlphaFoldDB" id="A0A1M5Y4L3"/>
<gene>
    <name evidence="3" type="ORF">SAMN02746098_02260</name>
</gene>
<dbReference type="InterPro" id="IPR009078">
    <property type="entry name" value="Ferritin-like_SF"/>
</dbReference>
<keyword evidence="3" id="KW-0946">Virion</keyword>
<feature type="binding site" evidence="2">
    <location>
        <position position="37"/>
    </location>
    <ligand>
        <name>Mn(2+)</name>
        <dbReference type="ChEBI" id="CHEBI:29035"/>
        <label>1</label>
    </ligand>
</feature>
<feature type="binding site" evidence="2">
    <location>
        <position position="151"/>
    </location>
    <ligand>
        <name>Mn(2+)</name>
        <dbReference type="ChEBI" id="CHEBI:29035"/>
        <label>1</label>
    </ligand>
</feature>
<keyword evidence="3" id="KW-0167">Capsid protein</keyword>
<comment type="similarity">
    <text evidence="1">Belongs to the manganese catalase family.</text>
</comment>
<keyword evidence="2" id="KW-0464">Manganese</keyword>
<accession>A0A1M5Y4L3</accession>
<evidence type="ECO:0000313" key="3">
    <source>
        <dbReference type="EMBL" id="SHI07035.1"/>
    </source>
</evidence>
<feature type="binding site" evidence="2">
    <location>
        <position position="70"/>
    </location>
    <ligand>
        <name>Mn(2+)</name>
        <dbReference type="ChEBI" id="CHEBI:29035"/>
        <label>1</label>
    </ligand>
</feature>
<protein>
    <submittedName>
        <fullName evidence="3">Spore coat protein JC</fullName>
    </submittedName>
</protein>
<dbReference type="GO" id="GO:0046872">
    <property type="term" value="F:metal ion binding"/>
    <property type="evidence" value="ECO:0007669"/>
    <property type="project" value="UniProtKB-KW"/>
</dbReference>
<dbReference type="InterPro" id="IPR012347">
    <property type="entry name" value="Ferritin-like"/>
</dbReference>
<dbReference type="Pfam" id="PF05067">
    <property type="entry name" value="Mn_catalase"/>
    <property type="match status" value="2"/>
</dbReference>
<reference evidence="4" key="1">
    <citation type="submission" date="2016-11" db="EMBL/GenBank/DDBJ databases">
        <authorList>
            <person name="Varghese N."/>
            <person name="Submissions S."/>
        </authorList>
    </citation>
    <scope>NUCLEOTIDE SEQUENCE [LARGE SCALE GENOMIC DNA]</scope>
    <source>
        <strain evidence="4">DSM 15449</strain>
    </source>
</reference>
<keyword evidence="2" id="KW-0479">Metal-binding</keyword>
<organism evidence="3 4">
    <name type="scientific">Desulfosporosinus lacus DSM 15449</name>
    <dbReference type="NCBI Taxonomy" id="1121420"/>
    <lineage>
        <taxon>Bacteria</taxon>
        <taxon>Bacillati</taxon>
        <taxon>Bacillota</taxon>
        <taxon>Clostridia</taxon>
        <taxon>Eubacteriales</taxon>
        <taxon>Desulfitobacteriaceae</taxon>
        <taxon>Desulfosporosinus</taxon>
    </lineage>
</organism>
<evidence type="ECO:0000313" key="4">
    <source>
        <dbReference type="Proteomes" id="UP000183954"/>
    </source>
</evidence>